<comment type="caution">
    <text evidence="4">The sequence shown here is derived from an EMBL/GenBank/DDBJ whole genome shotgun (WGS) entry which is preliminary data.</text>
</comment>
<gene>
    <name evidence="4" type="ORF">J3R30DRAFT_1497136</name>
</gene>
<protein>
    <recommendedName>
        <fullName evidence="6">Mid2 domain-containing protein</fullName>
    </recommendedName>
</protein>
<dbReference type="Proteomes" id="UP001150266">
    <property type="component" value="Unassembled WGS sequence"/>
</dbReference>
<name>A0A9W9AQW5_9AGAR</name>
<accession>A0A9W9AQW5</accession>
<evidence type="ECO:0008006" key="6">
    <source>
        <dbReference type="Google" id="ProtNLM"/>
    </source>
</evidence>
<keyword evidence="2" id="KW-0812">Transmembrane</keyword>
<feature type="region of interest" description="Disordered" evidence="1">
    <location>
        <begin position="271"/>
        <end position="310"/>
    </location>
</feature>
<evidence type="ECO:0000313" key="4">
    <source>
        <dbReference type="EMBL" id="KAJ4486385.1"/>
    </source>
</evidence>
<evidence type="ECO:0000256" key="3">
    <source>
        <dbReference type="SAM" id="SignalP"/>
    </source>
</evidence>
<keyword evidence="2" id="KW-0472">Membrane</keyword>
<feature type="transmembrane region" description="Helical" evidence="2">
    <location>
        <begin position="228"/>
        <end position="251"/>
    </location>
</feature>
<reference evidence="4" key="1">
    <citation type="submission" date="2022-08" db="EMBL/GenBank/DDBJ databases">
        <title>A Global Phylogenomic Analysis of the Shiitake Genus Lentinula.</title>
        <authorList>
            <consortium name="DOE Joint Genome Institute"/>
            <person name="Sierra-Patev S."/>
            <person name="Min B."/>
            <person name="Naranjo-Ortiz M."/>
            <person name="Looney B."/>
            <person name="Konkel Z."/>
            <person name="Slot J.C."/>
            <person name="Sakamoto Y."/>
            <person name="Steenwyk J.L."/>
            <person name="Rokas A."/>
            <person name="Carro J."/>
            <person name="Camarero S."/>
            <person name="Ferreira P."/>
            <person name="Molpeceres G."/>
            <person name="Ruiz-Duenas F.J."/>
            <person name="Serrano A."/>
            <person name="Henrissat B."/>
            <person name="Drula E."/>
            <person name="Hughes K.W."/>
            <person name="Mata J.L."/>
            <person name="Ishikawa N.K."/>
            <person name="Vargas-Isla R."/>
            <person name="Ushijima S."/>
            <person name="Smith C.A."/>
            <person name="Ahrendt S."/>
            <person name="Andreopoulos W."/>
            <person name="He G."/>
            <person name="Labutti K."/>
            <person name="Lipzen A."/>
            <person name="Ng V."/>
            <person name="Riley R."/>
            <person name="Sandor L."/>
            <person name="Barry K."/>
            <person name="Martinez A.T."/>
            <person name="Xiao Y."/>
            <person name="Gibbons J.G."/>
            <person name="Terashima K."/>
            <person name="Grigoriev I.V."/>
            <person name="Hibbett D.S."/>
        </authorList>
    </citation>
    <scope>NUCLEOTIDE SEQUENCE</scope>
    <source>
        <strain evidence="4">JLM2183</strain>
    </source>
</reference>
<keyword evidence="2" id="KW-1133">Transmembrane helix</keyword>
<keyword evidence="3" id="KW-0732">Signal</keyword>
<evidence type="ECO:0000256" key="2">
    <source>
        <dbReference type="SAM" id="Phobius"/>
    </source>
</evidence>
<dbReference type="EMBL" id="JAOTPV010000003">
    <property type="protein sequence ID" value="KAJ4486385.1"/>
    <property type="molecule type" value="Genomic_DNA"/>
</dbReference>
<dbReference type="AlphaFoldDB" id="A0A9W9AQW5"/>
<feature type="signal peptide" evidence="3">
    <location>
        <begin position="1"/>
        <end position="17"/>
    </location>
</feature>
<proteinExistence type="predicted"/>
<organism evidence="4 5">
    <name type="scientific">Lentinula aciculospora</name>
    <dbReference type="NCBI Taxonomy" id="153920"/>
    <lineage>
        <taxon>Eukaryota</taxon>
        <taxon>Fungi</taxon>
        <taxon>Dikarya</taxon>
        <taxon>Basidiomycota</taxon>
        <taxon>Agaricomycotina</taxon>
        <taxon>Agaricomycetes</taxon>
        <taxon>Agaricomycetidae</taxon>
        <taxon>Agaricales</taxon>
        <taxon>Marasmiineae</taxon>
        <taxon>Omphalotaceae</taxon>
        <taxon>Lentinula</taxon>
    </lineage>
</organism>
<keyword evidence="5" id="KW-1185">Reference proteome</keyword>
<feature type="chain" id="PRO_5040866111" description="Mid2 domain-containing protein" evidence="3">
    <location>
        <begin position="18"/>
        <end position="323"/>
    </location>
</feature>
<evidence type="ECO:0000313" key="5">
    <source>
        <dbReference type="Proteomes" id="UP001150266"/>
    </source>
</evidence>
<sequence>MLFVLLSLFYLLQTIAADTFPTVVEPSLLFSSGWRSSPSTASSNSFLTDTLGHALTITIPESTAKLDYVGFKRTGGSLYGVCVDCTSGTTSNLQLFSGHDNTLLDDSAAEPATIFSLNLDPNQAHILQVTNVGDSSFGRKSELTFISVVVIQYFSSISSATSSQTSASISSSDASSVFTTTSVSTSKMTRSTSTSVAISSNSISSMNTASVSVLPASGTDSSQTRDSFIAVITVPTIIAVLSLVIGLFFYYRKQHPKETSFVDFTEAEEPPTMQVARPSPSSTGFLATAGRKKPPIRLPEPYPDDAFVPQDGPIVPLRRLEAD</sequence>
<evidence type="ECO:0000256" key="1">
    <source>
        <dbReference type="SAM" id="MobiDB-lite"/>
    </source>
</evidence>
<dbReference type="OrthoDB" id="2756540at2759"/>